<gene>
    <name evidence="2" type="ORF">GCM10023095_26590</name>
</gene>
<dbReference type="EMBL" id="BAABFC010000020">
    <property type="protein sequence ID" value="GAA4502255.1"/>
    <property type="molecule type" value="Genomic_DNA"/>
</dbReference>
<evidence type="ECO:0000313" key="2">
    <source>
        <dbReference type="EMBL" id="GAA4502255.1"/>
    </source>
</evidence>
<dbReference type="Gene3D" id="2.40.10.220">
    <property type="entry name" value="predicted glycosyltransferase like domains"/>
    <property type="match status" value="1"/>
</dbReference>
<dbReference type="InterPro" id="IPR009875">
    <property type="entry name" value="PilZ_domain"/>
</dbReference>
<proteinExistence type="predicted"/>
<comment type="caution">
    <text evidence="2">The sequence shown here is derived from an EMBL/GenBank/DDBJ whole genome shotgun (WGS) entry which is preliminary data.</text>
</comment>
<reference evidence="3" key="1">
    <citation type="journal article" date="2019" name="Int. J. Syst. Evol. Microbiol.">
        <title>The Global Catalogue of Microorganisms (GCM) 10K type strain sequencing project: providing services to taxonomists for standard genome sequencing and annotation.</title>
        <authorList>
            <consortium name="The Broad Institute Genomics Platform"/>
            <consortium name="The Broad Institute Genome Sequencing Center for Infectious Disease"/>
            <person name="Wu L."/>
            <person name="Ma J."/>
        </authorList>
    </citation>
    <scope>NUCLEOTIDE SEQUENCE [LARGE SCALE GENOMIC DNA]</scope>
    <source>
        <strain evidence="3">JCM 32226</strain>
    </source>
</reference>
<keyword evidence="3" id="KW-1185">Reference proteome</keyword>
<dbReference type="Proteomes" id="UP001501321">
    <property type="component" value="Unassembled WGS sequence"/>
</dbReference>
<dbReference type="RefSeq" id="WP_345013933.1">
    <property type="nucleotide sequence ID" value="NZ_BAABFC010000020.1"/>
</dbReference>
<evidence type="ECO:0000313" key="3">
    <source>
        <dbReference type="Proteomes" id="UP001501321"/>
    </source>
</evidence>
<accession>A0ABP8QFI9</accession>
<name>A0ABP8QFI9_9GAMM</name>
<evidence type="ECO:0000259" key="1">
    <source>
        <dbReference type="Pfam" id="PF07238"/>
    </source>
</evidence>
<dbReference type="Pfam" id="PF07238">
    <property type="entry name" value="PilZ"/>
    <property type="match status" value="1"/>
</dbReference>
<sequence>MLDHNQERRTFMRMVVDAPVCLIQGAKRVDGICRDLSATGMAIELPEDEFAVGDRLYVSLATSSNALPPFQAEAKVLRVEADGHLFRLGVEFITIT</sequence>
<dbReference type="SUPFAM" id="SSF141371">
    <property type="entry name" value="PilZ domain-like"/>
    <property type="match status" value="1"/>
</dbReference>
<organism evidence="2 3">
    <name type="scientific">Pseudaeromonas paramecii</name>
    <dbReference type="NCBI Taxonomy" id="2138166"/>
    <lineage>
        <taxon>Bacteria</taxon>
        <taxon>Pseudomonadati</taxon>
        <taxon>Pseudomonadota</taxon>
        <taxon>Gammaproteobacteria</taxon>
        <taxon>Aeromonadales</taxon>
        <taxon>Aeromonadaceae</taxon>
        <taxon>Pseudaeromonas</taxon>
    </lineage>
</organism>
<protein>
    <submittedName>
        <fullName evidence="2">PilZ domain-containing protein</fullName>
    </submittedName>
</protein>
<feature type="domain" description="PilZ" evidence="1">
    <location>
        <begin position="7"/>
        <end position="95"/>
    </location>
</feature>